<sequence length="393" mass="45009">MFVPLIIFRILIDVVGVEKFGLLNLVIAFVVYFQILIDYGFNNSATRQISLNKGREVRLNIIINKVISAKIYLLIFSFIIFSLIVFSLPSFKENWGIYFLYFGVTIGYTFSPSWYYQGIQNMKSYMFTNIIVKISSLVIIILIIKEENDFWLVPLVLSLSQIIIAIVTFSLLFLNTSYRFKLLSPNKIYKELNEGKYFFLSELQATLFTNTNILILGFFSSLTNVAYFTSADKLSRCIRNIQIPLSNALYPHLSIEINKDPIKGLKQINKITLVGLSILISSSIIIGYFGEKIIILIFSKDMIEATRVFQILLLIPIFSFVDSMYGKQILLNLKKDKIFFNIFLFSSIFCLLLSCILSYKYNIIGTAIAVVIGQGILAILMFFYAQKIVYGKS</sequence>
<dbReference type="Pfam" id="PF01943">
    <property type="entry name" value="Polysacc_synt"/>
    <property type="match status" value="1"/>
</dbReference>
<proteinExistence type="predicted"/>
<dbReference type="PANTHER" id="PTHR30250">
    <property type="entry name" value="PST FAMILY PREDICTED COLANIC ACID TRANSPORTER"/>
    <property type="match status" value="1"/>
</dbReference>
<feature type="transmembrane region" description="Helical" evidence="6">
    <location>
        <begin position="309"/>
        <end position="326"/>
    </location>
</feature>
<accession>A0A1I4YKB8</accession>
<keyword evidence="8" id="KW-1185">Reference proteome</keyword>
<feature type="transmembrane region" description="Helical" evidence="6">
    <location>
        <begin position="20"/>
        <end position="41"/>
    </location>
</feature>
<feature type="transmembrane region" description="Helical" evidence="6">
    <location>
        <begin position="271"/>
        <end position="289"/>
    </location>
</feature>
<dbReference type="AlphaFoldDB" id="A0A1I4YKB8"/>
<gene>
    <name evidence="7" type="ORF">SAMN05421738_11173</name>
</gene>
<feature type="transmembrane region" description="Helical" evidence="6">
    <location>
        <begin position="365"/>
        <end position="385"/>
    </location>
</feature>
<dbReference type="InterPro" id="IPR050833">
    <property type="entry name" value="Poly_Biosynth_Transport"/>
</dbReference>
<feature type="transmembrane region" description="Helical" evidence="6">
    <location>
        <begin position="150"/>
        <end position="174"/>
    </location>
</feature>
<keyword evidence="4 6" id="KW-1133">Transmembrane helix</keyword>
<evidence type="ECO:0000256" key="4">
    <source>
        <dbReference type="ARBA" id="ARBA00022989"/>
    </source>
</evidence>
<comment type="subcellular location">
    <subcellularLocation>
        <location evidence="1">Cell membrane</location>
        <topology evidence="1">Multi-pass membrane protein</topology>
    </subcellularLocation>
</comment>
<dbReference type="Proteomes" id="UP000199149">
    <property type="component" value="Unassembled WGS sequence"/>
</dbReference>
<evidence type="ECO:0000313" key="8">
    <source>
        <dbReference type="Proteomes" id="UP000199149"/>
    </source>
</evidence>
<evidence type="ECO:0000256" key="2">
    <source>
        <dbReference type="ARBA" id="ARBA00022475"/>
    </source>
</evidence>
<feature type="transmembrane region" description="Helical" evidence="6">
    <location>
        <begin position="338"/>
        <end position="359"/>
    </location>
</feature>
<evidence type="ECO:0000256" key="5">
    <source>
        <dbReference type="ARBA" id="ARBA00023136"/>
    </source>
</evidence>
<evidence type="ECO:0000256" key="6">
    <source>
        <dbReference type="SAM" id="Phobius"/>
    </source>
</evidence>
<evidence type="ECO:0000256" key="1">
    <source>
        <dbReference type="ARBA" id="ARBA00004651"/>
    </source>
</evidence>
<evidence type="ECO:0000313" key="7">
    <source>
        <dbReference type="EMBL" id="SFN38030.1"/>
    </source>
</evidence>
<evidence type="ECO:0000256" key="3">
    <source>
        <dbReference type="ARBA" id="ARBA00022692"/>
    </source>
</evidence>
<dbReference type="PANTHER" id="PTHR30250:SF11">
    <property type="entry name" value="O-ANTIGEN TRANSPORTER-RELATED"/>
    <property type="match status" value="1"/>
</dbReference>
<organism evidence="7 8">
    <name type="scientific">Algoriella xinjiangensis</name>
    <dbReference type="NCBI Taxonomy" id="684065"/>
    <lineage>
        <taxon>Bacteria</taxon>
        <taxon>Pseudomonadati</taxon>
        <taxon>Bacteroidota</taxon>
        <taxon>Flavobacteriia</taxon>
        <taxon>Flavobacteriales</taxon>
        <taxon>Weeksellaceae</taxon>
        <taxon>Algoriella</taxon>
    </lineage>
</organism>
<dbReference type="InterPro" id="IPR002797">
    <property type="entry name" value="Polysacc_synth"/>
</dbReference>
<reference evidence="8" key="1">
    <citation type="submission" date="2016-10" db="EMBL/GenBank/DDBJ databases">
        <authorList>
            <person name="Varghese N."/>
            <person name="Submissions S."/>
        </authorList>
    </citation>
    <scope>NUCLEOTIDE SEQUENCE [LARGE SCALE GENOMIC DNA]</scope>
    <source>
        <strain evidence="8">XJ109</strain>
    </source>
</reference>
<dbReference type="GO" id="GO:0005886">
    <property type="term" value="C:plasma membrane"/>
    <property type="evidence" value="ECO:0007669"/>
    <property type="project" value="UniProtKB-SubCell"/>
</dbReference>
<keyword evidence="3 6" id="KW-0812">Transmembrane</keyword>
<feature type="transmembrane region" description="Helical" evidence="6">
    <location>
        <begin position="95"/>
        <end position="115"/>
    </location>
</feature>
<dbReference type="EMBL" id="FOUZ01000011">
    <property type="protein sequence ID" value="SFN38030.1"/>
    <property type="molecule type" value="Genomic_DNA"/>
</dbReference>
<feature type="transmembrane region" description="Helical" evidence="6">
    <location>
        <begin position="127"/>
        <end position="144"/>
    </location>
</feature>
<protein>
    <submittedName>
        <fullName evidence="7">Polysaccharide transporter, PST family</fullName>
    </submittedName>
</protein>
<keyword evidence="5 6" id="KW-0472">Membrane</keyword>
<dbReference type="STRING" id="684065.SAMN05421738_11173"/>
<name>A0A1I4YKB8_9FLAO</name>
<feature type="transmembrane region" description="Helical" evidence="6">
    <location>
        <begin position="62"/>
        <end position="89"/>
    </location>
</feature>
<keyword evidence="2" id="KW-1003">Cell membrane</keyword>